<dbReference type="InterPro" id="IPR025442">
    <property type="entry name" value="DUF4185"/>
</dbReference>
<feature type="compositionally biased region" description="Low complexity" evidence="1">
    <location>
        <begin position="131"/>
        <end position="148"/>
    </location>
</feature>
<organism evidence="3 4">
    <name type="scientific">Mycolicibacillus koreensis</name>
    <dbReference type="NCBI Taxonomy" id="1069220"/>
    <lineage>
        <taxon>Bacteria</taxon>
        <taxon>Bacillati</taxon>
        <taxon>Actinomycetota</taxon>
        <taxon>Actinomycetes</taxon>
        <taxon>Mycobacteriales</taxon>
        <taxon>Mycobacteriaceae</taxon>
        <taxon>Mycolicibacillus</taxon>
    </lineage>
</organism>
<dbReference type="AlphaFoldDB" id="A0AA91PCQ9"/>
<dbReference type="Pfam" id="PF13810">
    <property type="entry name" value="DUF4185"/>
    <property type="match status" value="1"/>
</dbReference>
<feature type="region of interest" description="Disordered" evidence="1">
    <location>
        <begin position="106"/>
        <end position="148"/>
    </location>
</feature>
<gene>
    <name evidence="3" type="ORF">B8W67_14715</name>
</gene>
<feature type="domain" description="DUF4185" evidence="2">
    <location>
        <begin position="163"/>
        <end position="487"/>
    </location>
</feature>
<feature type="region of interest" description="Disordered" evidence="1">
    <location>
        <begin position="59"/>
        <end position="90"/>
    </location>
</feature>
<keyword evidence="4" id="KW-1185">Reference proteome</keyword>
<proteinExistence type="predicted"/>
<sequence length="491" mass="51955">MGVPRRPAVERCDMSPFIRIASMSVAVVTALELVVAIGLAPHAAAEPCTDPAANAVPGAVPAIPAPGPAVQPPTGHRPPGTNDNAPLPDIGALLAGAQNTVHQQAGVVPPAPAPEPQQPDPGAAPQPQPQPQAAEPAPAAPNPGAALGGARTSIINWVSGPHSPNSTLQRFGISGTDLGIMWDNGNPGNRQVLMAFGDTFGFCRVQGKQWRYNVLFRTQARDLSGGLAVPQGVPGNRFSGAPVYRSGIAKQVVNSIRWAPTEKGVIPTAGTSVGGVQYMNFMSIRNWGRDGEWSTNYSALAMSRDNGETWGILPTTIRTPEPGTTSKARHIPGNQNFQQGAFLQPGDGYVYSYGTPSGRGGPIFLSRVPQNALPDLRKYQYWSNSDWAAADPATATPIVPGPAGEMSVQYNDYLQQYLMLYTNGASNDVVARTSPTPQGPWSPESVLVRSPQIPGGIYAPFLHPWASGQDIYYNLSLWSAYNVILMHTKLG</sequence>
<reference evidence="3 4" key="1">
    <citation type="submission" date="2017-04" db="EMBL/GenBank/DDBJ databases">
        <title>The new phylogeny of genus Mycobacterium.</title>
        <authorList>
            <person name="Tortoli E."/>
            <person name="Trovato A."/>
            <person name="Cirillo D.M."/>
        </authorList>
    </citation>
    <scope>NUCLEOTIDE SEQUENCE [LARGE SCALE GENOMIC DNA]</scope>
    <source>
        <strain evidence="3 4">KCTC 19819</strain>
    </source>
</reference>
<name>A0AA91PCQ9_9MYCO</name>
<dbReference type="EMBL" id="NCXO01000035">
    <property type="protein sequence ID" value="OSC32655.1"/>
    <property type="molecule type" value="Genomic_DNA"/>
</dbReference>
<protein>
    <recommendedName>
        <fullName evidence="2">DUF4185 domain-containing protein</fullName>
    </recommendedName>
</protein>
<accession>A0AA91PCQ9</accession>
<dbReference type="Proteomes" id="UP000193577">
    <property type="component" value="Unassembled WGS sequence"/>
</dbReference>
<evidence type="ECO:0000313" key="3">
    <source>
        <dbReference type="EMBL" id="OSC32655.1"/>
    </source>
</evidence>
<comment type="caution">
    <text evidence="3">The sequence shown here is derived from an EMBL/GenBank/DDBJ whole genome shotgun (WGS) entry which is preliminary data.</text>
</comment>
<evidence type="ECO:0000259" key="2">
    <source>
        <dbReference type="Pfam" id="PF13810"/>
    </source>
</evidence>
<feature type="compositionally biased region" description="Pro residues" evidence="1">
    <location>
        <begin position="109"/>
        <end position="130"/>
    </location>
</feature>
<evidence type="ECO:0000313" key="4">
    <source>
        <dbReference type="Proteomes" id="UP000193577"/>
    </source>
</evidence>
<dbReference type="RefSeq" id="WP_069392069.1">
    <property type="nucleotide sequence ID" value="NZ_AP022594.1"/>
</dbReference>
<evidence type="ECO:0000256" key="1">
    <source>
        <dbReference type="SAM" id="MobiDB-lite"/>
    </source>
</evidence>